<dbReference type="EMBL" id="JAULRT010000031">
    <property type="protein sequence ID" value="MDO3380683.1"/>
    <property type="molecule type" value="Genomic_DNA"/>
</dbReference>
<evidence type="ECO:0000313" key="2">
    <source>
        <dbReference type="EMBL" id="MDO3380683.1"/>
    </source>
</evidence>
<dbReference type="Gene3D" id="2.180.10.10">
    <property type="entry name" value="RHS repeat-associated core"/>
    <property type="match status" value="1"/>
</dbReference>
<dbReference type="Pfam" id="PF12396">
    <property type="entry name" value="DUF3659"/>
    <property type="match status" value="1"/>
</dbReference>
<gene>
    <name evidence="2" type="primary">cpaB</name>
    <name evidence="2" type="ORF">QWI16_00775</name>
</gene>
<comment type="caution">
    <text evidence="2">The sequence shown here is derived from an EMBL/GenBank/DDBJ whole genome shotgun (WGS) entry which is preliminary data.</text>
</comment>
<evidence type="ECO:0000259" key="1">
    <source>
        <dbReference type="SMART" id="SM00858"/>
    </source>
</evidence>
<protein>
    <submittedName>
        <fullName evidence="2">Flp pilus assembly protein CpaB</fullName>
    </submittedName>
</protein>
<dbReference type="Pfam" id="PF16976">
    <property type="entry name" value="RcpC"/>
    <property type="match status" value="1"/>
</dbReference>
<accession>A0ABT8TC25</accession>
<reference evidence="2" key="1">
    <citation type="submission" date="2023-07" db="EMBL/GenBank/DDBJ databases">
        <title>Gilvimarinus algae sp. nov., isolated from the surface of Kelp.</title>
        <authorList>
            <person name="Sun Y.Y."/>
            <person name="Gong Y."/>
            <person name="Du Z.J."/>
        </authorList>
    </citation>
    <scope>NUCLEOTIDE SEQUENCE</scope>
    <source>
        <strain evidence="2">SDUM040014</strain>
    </source>
</reference>
<feature type="domain" description="SAF" evidence="1">
    <location>
        <begin position="37"/>
        <end position="101"/>
    </location>
</feature>
<organism evidence="2 3">
    <name type="scientific">Gilvimarinus algae</name>
    <dbReference type="NCBI Taxonomy" id="3058037"/>
    <lineage>
        <taxon>Bacteria</taxon>
        <taxon>Pseudomonadati</taxon>
        <taxon>Pseudomonadota</taxon>
        <taxon>Gammaproteobacteria</taxon>
        <taxon>Cellvibrionales</taxon>
        <taxon>Cellvibrionaceae</taxon>
        <taxon>Gilvimarinus</taxon>
    </lineage>
</organism>
<dbReference type="SMART" id="SM00858">
    <property type="entry name" value="SAF"/>
    <property type="match status" value="1"/>
</dbReference>
<dbReference type="InterPro" id="IPR013974">
    <property type="entry name" value="SAF"/>
</dbReference>
<name>A0ABT8TC25_9GAMM</name>
<dbReference type="InterPro" id="IPR017592">
    <property type="entry name" value="Pilus_assmbl_Flp-typ_CpaB"/>
</dbReference>
<dbReference type="Pfam" id="PF08666">
    <property type="entry name" value="SAF"/>
    <property type="match status" value="1"/>
</dbReference>
<dbReference type="RefSeq" id="WP_302710934.1">
    <property type="nucleotide sequence ID" value="NZ_JAULRT010000031.1"/>
</dbReference>
<dbReference type="InterPro" id="IPR031571">
    <property type="entry name" value="RcpC_dom"/>
</dbReference>
<dbReference type="NCBIfam" id="TIGR03177">
    <property type="entry name" value="pilus_cpaB"/>
    <property type="match status" value="1"/>
</dbReference>
<evidence type="ECO:0000313" key="3">
    <source>
        <dbReference type="Proteomes" id="UP001168380"/>
    </source>
</evidence>
<dbReference type="CDD" id="cd11614">
    <property type="entry name" value="SAF_CpaB_FlgA_like"/>
    <property type="match status" value="1"/>
</dbReference>
<keyword evidence="3" id="KW-1185">Reference proteome</keyword>
<sequence length="776" mass="82547">MIAVVCGIVAAFLTVYYLKSVEEKYRRANQPERVETVAVVVPKRDLNKGDSITLDSIGKLDVPRKFLPSNFVPASDYKKILNRTIASPMRAGRVMTVESITGTKAETFSETVDLGRRAFSVKVNQVDSFDGLLRPGDSIDLMGQFDLEDLGFAEAGQQQVNEVVMPVLENVVVLSAGREDHTGRRYERTRQQNSVDGFNMEFTIITLNLTPRQVARVQLAEATGDMFAVLRHPEDTTVSEYDFIRADVLLSPEPEAVVDVVLDENGKPIGRVIGDNIVDANGNIIGKVVDGKAVGFDGKPLGTIVENVSEDDPLLRVRERADIVRDANGNVLGKVVDGQIIDRDGNVIGRVDESGRAIGLDGKVIGTVQKNAALDAQGNVIDLRESSMPQGRSEVAQVVRDKDGNVIGRVVDGKIVDTNGKVIGRVDESGRAVGLSGETLGTVEEAVLDRDGNVVGQVKEVVRDSSGRVVGEVQEVVRDANGNVIGRVVNGQLVDKDGKVIGKVNKDGTVTGLDGKTLGKVEKVVVDKTGKVVGTVDKSGKAVGLNGEVLGRAEKVMLDRNGNVMGSVEEVVRDSSGNIIGKVEEVVRDADGNVIGRVVNGQVVDDDGNIIGSVNDDGSVTGLNGEILGQVEKAVVDSQGNIVGRVNEDGTVVDNDGRVIGTVEQAVIGADGQEVGEQAQVVRDKDGNIIGRLVDGKVIDAEGNVVGELRDGQIVDSSGRVIASEVAVTTEDRGAVATELRETNAAKITRQVDYIEFIPGGSGEEGIVPVNRVRLQ</sequence>
<dbReference type="Proteomes" id="UP001168380">
    <property type="component" value="Unassembled WGS sequence"/>
</dbReference>
<dbReference type="InterPro" id="IPR022124">
    <property type="entry name" value="DUF3659"/>
</dbReference>
<proteinExistence type="predicted"/>